<evidence type="ECO:0008006" key="5">
    <source>
        <dbReference type="Google" id="ProtNLM"/>
    </source>
</evidence>
<proteinExistence type="predicted"/>
<accession>Q6AVK8</accession>
<sequence>MICSHWSEAVCSVVLVCVLLDPSSHPHAPPHHRAVRRSAGVVQYSRVQKKFQQKEAARLHAHTHARGGWVGGRSGAAPEAKHAPRRAAPRRLLLQWIGQCYPCCLSLPLPPESARGGGGAQGTAGRRDRQGHGEGTGADSEVAAAGETNKGMAREQARPREVAAHRHGRGGGRRFTTSFTYAQVAIHR</sequence>
<protein>
    <recommendedName>
        <fullName evidence="5">Secreted protein</fullName>
    </recommendedName>
</protein>
<feature type="region of interest" description="Disordered" evidence="1">
    <location>
        <begin position="64"/>
        <end position="85"/>
    </location>
</feature>
<evidence type="ECO:0000313" key="4">
    <source>
        <dbReference type="Proteomes" id="UP000000763"/>
    </source>
</evidence>
<name>Q6AVK8_ORYSJ</name>
<feature type="chain" id="PRO_5004271021" description="Secreted protein" evidence="2">
    <location>
        <begin position="27"/>
        <end position="188"/>
    </location>
</feature>
<reference evidence="4" key="1">
    <citation type="journal article" date="2005" name="Nature">
        <title>The map-based sequence of the rice genome.</title>
        <authorList>
            <consortium name="International rice genome sequencing project (IRGSP)"/>
            <person name="Matsumoto T."/>
            <person name="Wu J."/>
            <person name="Kanamori H."/>
            <person name="Katayose Y."/>
            <person name="Fujisawa M."/>
            <person name="Namiki N."/>
            <person name="Mizuno H."/>
            <person name="Yamamoto K."/>
            <person name="Antonio B.A."/>
            <person name="Baba T."/>
            <person name="Sakata K."/>
            <person name="Nagamura Y."/>
            <person name="Aoki H."/>
            <person name="Arikawa K."/>
            <person name="Arita K."/>
            <person name="Bito T."/>
            <person name="Chiden Y."/>
            <person name="Fujitsuka N."/>
            <person name="Fukunaka R."/>
            <person name="Hamada M."/>
            <person name="Harada C."/>
            <person name="Hayashi A."/>
            <person name="Hijishita S."/>
            <person name="Honda M."/>
            <person name="Hosokawa S."/>
            <person name="Ichikawa Y."/>
            <person name="Idonuma A."/>
            <person name="Iijima M."/>
            <person name="Ikeda M."/>
            <person name="Ikeno M."/>
            <person name="Ito K."/>
            <person name="Ito S."/>
            <person name="Ito T."/>
            <person name="Ito Y."/>
            <person name="Ito Y."/>
            <person name="Iwabuchi A."/>
            <person name="Kamiya K."/>
            <person name="Karasawa W."/>
            <person name="Kurita K."/>
            <person name="Katagiri S."/>
            <person name="Kikuta A."/>
            <person name="Kobayashi H."/>
            <person name="Kobayashi N."/>
            <person name="Machita K."/>
            <person name="Maehara T."/>
            <person name="Masukawa M."/>
            <person name="Mizubayashi T."/>
            <person name="Mukai Y."/>
            <person name="Nagasaki H."/>
            <person name="Nagata Y."/>
            <person name="Naito S."/>
            <person name="Nakashima M."/>
            <person name="Nakama Y."/>
            <person name="Nakamichi Y."/>
            <person name="Nakamura M."/>
            <person name="Meguro A."/>
            <person name="Negishi M."/>
            <person name="Ohta I."/>
            <person name="Ohta T."/>
            <person name="Okamoto M."/>
            <person name="Ono N."/>
            <person name="Saji S."/>
            <person name="Sakaguchi M."/>
            <person name="Sakai K."/>
            <person name="Shibata M."/>
            <person name="Shimokawa T."/>
            <person name="Song J."/>
            <person name="Takazaki Y."/>
            <person name="Terasawa K."/>
            <person name="Tsugane M."/>
            <person name="Tsuji K."/>
            <person name="Ueda S."/>
            <person name="Waki K."/>
            <person name="Yamagata H."/>
            <person name="Yamamoto M."/>
            <person name="Yamamoto S."/>
            <person name="Yamane H."/>
            <person name="Yoshiki S."/>
            <person name="Yoshihara R."/>
            <person name="Yukawa K."/>
            <person name="Zhong H."/>
            <person name="Yano M."/>
            <person name="Yuan Q."/>
            <person name="Ouyang S."/>
            <person name="Liu J."/>
            <person name="Jones K.M."/>
            <person name="Gansberger K."/>
            <person name="Moffat K."/>
            <person name="Hill J."/>
            <person name="Bera J."/>
            <person name="Fadrosh D."/>
            <person name="Jin S."/>
            <person name="Johri S."/>
            <person name="Kim M."/>
            <person name="Overton L."/>
            <person name="Reardon M."/>
            <person name="Tsitrin T."/>
            <person name="Vuong H."/>
            <person name="Weaver B."/>
            <person name="Ciecko A."/>
            <person name="Tallon L."/>
            <person name="Jackson J."/>
            <person name="Pai G."/>
            <person name="Aken S.V."/>
            <person name="Utterback T."/>
            <person name="Reidmuller S."/>
            <person name="Feldblyum T."/>
            <person name="Hsiao J."/>
            <person name="Zismann V."/>
            <person name="Iobst S."/>
            <person name="de Vazeille A.R."/>
            <person name="Buell C.R."/>
            <person name="Ying K."/>
            <person name="Li Y."/>
            <person name="Lu T."/>
            <person name="Huang Y."/>
            <person name="Zhao Q."/>
            <person name="Feng Q."/>
            <person name="Zhang L."/>
            <person name="Zhu J."/>
            <person name="Weng Q."/>
            <person name="Mu J."/>
            <person name="Lu Y."/>
            <person name="Fan D."/>
            <person name="Liu Y."/>
            <person name="Guan J."/>
            <person name="Zhang Y."/>
            <person name="Yu S."/>
            <person name="Liu X."/>
            <person name="Zhang Y."/>
            <person name="Hong G."/>
            <person name="Han B."/>
            <person name="Choisne N."/>
            <person name="Demange N."/>
            <person name="Orjeda G."/>
            <person name="Samain S."/>
            <person name="Cattolico L."/>
            <person name="Pelletier E."/>
            <person name="Couloux A."/>
            <person name="Segurens B."/>
            <person name="Wincker P."/>
            <person name="D'Hont A."/>
            <person name="Scarpelli C."/>
            <person name="Weissenbach J."/>
            <person name="Salanoubat M."/>
            <person name="Quetier F."/>
            <person name="Yu Y."/>
            <person name="Kim H.R."/>
            <person name="Rambo T."/>
            <person name="Currie J."/>
            <person name="Collura K."/>
            <person name="Luo M."/>
            <person name="Yang T."/>
            <person name="Ammiraju J.S.S."/>
            <person name="Engler F."/>
            <person name="Soderlund C."/>
            <person name="Wing R.A."/>
            <person name="Palmer L.E."/>
            <person name="de la Bastide M."/>
            <person name="Spiegel L."/>
            <person name="Nascimento L."/>
            <person name="Zutavern T."/>
            <person name="O'Shaughnessy A."/>
            <person name="Dike S."/>
            <person name="Dedhia N."/>
            <person name="Preston R."/>
            <person name="Balija V."/>
            <person name="McCombie W.R."/>
            <person name="Chow T."/>
            <person name="Chen H."/>
            <person name="Chung M."/>
            <person name="Chen C."/>
            <person name="Shaw J."/>
            <person name="Wu H."/>
            <person name="Hsiao K."/>
            <person name="Chao Y."/>
            <person name="Chu M."/>
            <person name="Cheng C."/>
            <person name="Hour A."/>
            <person name="Lee P."/>
            <person name="Lin S."/>
            <person name="Lin Y."/>
            <person name="Liou J."/>
            <person name="Liu S."/>
            <person name="Hsing Y."/>
            <person name="Raghuvanshi S."/>
            <person name="Mohanty A."/>
            <person name="Bharti A.K."/>
            <person name="Gaur A."/>
            <person name="Gupta V."/>
            <person name="Kumar D."/>
            <person name="Ravi V."/>
            <person name="Vij S."/>
            <person name="Kapur A."/>
            <person name="Khurana P."/>
            <person name="Khurana P."/>
            <person name="Khurana J.P."/>
            <person name="Tyagi A.K."/>
            <person name="Gaikwad K."/>
            <person name="Singh A."/>
            <person name="Dalal V."/>
            <person name="Srivastava S."/>
            <person name="Dixit A."/>
            <person name="Pal A.K."/>
            <person name="Ghazi I.A."/>
            <person name="Yadav M."/>
            <person name="Pandit A."/>
            <person name="Bhargava A."/>
            <person name="Sureshbabu K."/>
            <person name="Batra K."/>
            <person name="Sharma T.R."/>
            <person name="Mohapatra T."/>
            <person name="Singh N.K."/>
            <person name="Messing J."/>
            <person name="Nelson A.B."/>
            <person name="Fuks G."/>
            <person name="Kavchok S."/>
            <person name="Keizer G."/>
            <person name="Linton E."/>
            <person name="Llaca V."/>
            <person name="Song R."/>
            <person name="Tanyolac B."/>
            <person name="Young S."/>
            <person name="Ho-Il K."/>
            <person name="Hahn J.H."/>
            <person name="Sangsakoo G."/>
            <person name="Vanavichit A."/>
            <person name="de Mattos Luiz.A.T."/>
            <person name="Zimmer P.D."/>
            <person name="Malone G."/>
            <person name="Dellagostin O."/>
            <person name="de Oliveira A.C."/>
            <person name="Bevan M."/>
            <person name="Bancroft I."/>
            <person name="Minx P."/>
            <person name="Cordum H."/>
            <person name="Wilson R."/>
            <person name="Cheng Z."/>
            <person name="Jin W."/>
            <person name="Jiang J."/>
            <person name="Leong S.A."/>
            <person name="Iwama H."/>
            <person name="Gojobori T."/>
            <person name="Itoh T."/>
            <person name="Niimura Y."/>
            <person name="Fujii Y."/>
            <person name="Habara T."/>
            <person name="Sakai H."/>
            <person name="Sato Y."/>
            <person name="Wilson G."/>
            <person name="Kumar K."/>
            <person name="McCouch S."/>
            <person name="Juretic N."/>
            <person name="Hoen D."/>
            <person name="Wright S."/>
            <person name="Bruskiewich R."/>
            <person name="Bureau T."/>
            <person name="Miyao A."/>
            <person name="Hirochika H."/>
            <person name="Nishikawa T."/>
            <person name="Kadowaki K."/>
            <person name="Sugiura M."/>
            <person name="Burr B."/>
            <person name="Sasaki T."/>
        </authorList>
    </citation>
    <scope>NUCLEOTIDE SEQUENCE [LARGE SCALE GENOMIC DNA]</scope>
    <source>
        <strain evidence="4">cv. Nipponbare</strain>
    </source>
</reference>
<feature type="signal peptide" evidence="2">
    <location>
        <begin position="1"/>
        <end position="26"/>
    </location>
</feature>
<gene>
    <name evidence="3" type="primary">OJ1519_A12.13</name>
</gene>
<dbReference type="EMBL" id="AC097276">
    <property type="protein sequence ID" value="AAT81678.1"/>
    <property type="molecule type" value="Genomic_DNA"/>
</dbReference>
<keyword evidence="2" id="KW-0732">Signal</keyword>
<dbReference type="AlphaFoldDB" id="Q6AVK8"/>
<reference evidence="4" key="2">
    <citation type="journal article" date="2008" name="Nucleic Acids Res.">
        <title>The rice annotation project database (RAP-DB): 2008 update.</title>
        <authorList>
            <consortium name="The rice annotation project (RAP)"/>
        </authorList>
    </citation>
    <scope>GENOME REANNOTATION</scope>
    <source>
        <strain evidence="4">cv. Nipponbare</strain>
    </source>
</reference>
<dbReference type="Proteomes" id="UP000000763">
    <property type="component" value="Chromosome 3"/>
</dbReference>
<evidence type="ECO:0000313" key="3">
    <source>
        <dbReference type="EMBL" id="AAT81678.1"/>
    </source>
</evidence>
<evidence type="ECO:0000256" key="1">
    <source>
        <dbReference type="SAM" id="MobiDB-lite"/>
    </source>
</evidence>
<feature type="region of interest" description="Disordered" evidence="1">
    <location>
        <begin position="113"/>
        <end position="176"/>
    </location>
</feature>
<evidence type="ECO:0000256" key="2">
    <source>
        <dbReference type="SAM" id="SignalP"/>
    </source>
</evidence>
<feature type="compositionally biased region" description="Basic and acidic residues" evidence="1">
    <location>
        <begin position="152"/>
        <end position="164"/>
    </location>
</feature>
<organism evidence="3 4">
    <name type="scientific">Oryza sativa subsp. japonica</name>
    <name type="common">Rice</name>
    <dbReference type="NCBI Taxonomy" id="39947"/>
    <lineage>
        <taxon>Eukaryota</taxon>
        <taxon>Viridiplantae</taxon>
        <taxon>Streptophyta</taxon>
        <taxon>Embryophyta</taxon>
        <taxon>Tracheophyta</taxon>
        <taxon>Spermatophyta</taxon>
        <taxon>Magnoliopsida</taxon>
        <taxon>Liliopsida</taxon>
        <taxon>Poales</taxon>
        <taxon>Poaceae</taxon>
        <taxon>BOP clade</taxon>
        <taxon>Oryzoideae</taxon>
        <taxon>Oryzeae</taxon>
        <taxon>Oryzinae</taxon>
        <taxon>Oryza</taxon>
        <taxon>Oryza sativa</taxon>
    </lineage>
</organism>